<dbReference type="OrthoDB" id="7852992at2"/>
<keyword evidence="1" id="KW-0812">Transmembrane</keyword>
<keyword evidence="1" id="KW-1133">Transmembrane helix</keyword>
<dbReference type="EMBL" id="VCLB01000003">
    <property type="protein sequence ID" value="TNB48725.1"/>
    <property type="molecule type" value="Genomic_DNA"/>
</dbReference>
<dbReference type="RefSeq" id="WP_138747629.1">
    <property type="nucleotide sequence ID" value="NZ_VCLB01000003.1"/>
</dbReference>
<evidence type="ECO:0000313" key="2">
    <source>
        <dbReference type="EMBL" id="TNB48725.1"/>
    </source>
</evidence>
<proteinExistence type="predicted"/>
<feature type="transmembrane region" description="Helical" evidence="1">
    <location>
        <begin position="45"/>
        <end position="63"/>
    </location>
</feature>
<organism evidence="2 3">
    <name type="scientific">Martelella lutilitoris</name>
    <dbReference type="NCBI Taxonomy" id="2583532"/>
    <lineage>
        <taxon>Bacteria</taxon>
        <taxon>Pseudomonadati</taxon>
        <taxon>Pseudomonadota</taxon>
        <taxon>Alphaproteobacteria</taxon>
        <taxon>Hyphomicrobiales</taxon>
        <taxon>Aurantimonadaceae</taxon>
        <taxon>Martelella</taxon>
    </lineage>
</organism>
<evidence type="ECO:0000256" key="1">
    <source>
        <dbReference type="SAM" id="Phobius"/>
    </source>
</evidence>
<feature type="transmembrane region" description="Helical" evidence="1">
    <location>
        <begin position="108"/>
        <end position="131"/>
    </location>
</feature>
<keyword evidence="3" id="KW-1185">Reference proteome</keyword>
<evidence type="ECO:0000313" key="3">
    <source>
        <dbReference type="Proteomes" id="UP000307874"/>
    </source>
</evidence>
<reference evidence="2 3" key="2">
    <citation type="submission" date="2019-06" db="EMBL/GenBank/DDBJ databases">
        <title>Martelella lutilitoris sp. nov., isolated from a tidal mudflat.</title>
        <authorList>
            <person name="Kim Y.-J."/>
        </authorList>
    </citation>
    <scope>NUCLEOTIDE SEQUENCE [LARGE SCALE GENOMIC DNA]</scope>
    <source>
        <strain evidence="2 3">GH2-6</strain>
    </source>
</reference>
<dbReference type="AlphaFoldDB" id="A0A5C4JTG5"/>
<feature type="transmembrane region" description="Helical" evidence="1">
    <location>
        <begin position="12"/>
        <end position="33"/>
    </location>
</feature>
<name>A0A5C4JTG5_9HYPH</name>
<gene>
    <name evidence="2" type="ORF">FF124_06255</name>
</gene>
<sequence length="133" mass="15094">MIPLLSQAAVAFSFAAFFYFIVSYQVTVGFPPFYVPFGSKDVISLNRAVSFVFAMMFAMALYATTKFTIFSFAFGCIALAGGIDARGRMKKKVAEIGLPQWMWIRLTLKWPMLVFDVWTIAASCYVFWVLFQK</sequence>
<reference evidence="2 3" key="1">
    <citation type="submission" date="2019-05" db="EMBL/GenBank/DDBJ databases">
        <authorList>
            <person name="Lee S.D."/>
        </authorList>
    </citation>
    <scope>NUCLEOTIDE SEQUENCE [LARGE SCALE GENOMIC DNA]</scope>
    <source>
        <strain evidence="2 3">GH2-6</strain>
    </source>
</reference>
<protein>
    <submittedName>
        <fullName evidence="2">Uncharacterized protein</fullName>
    </submittedName>
</protein>
<comment type="caution">
    <text evidence="2">The sequence shown here is derived from an EMBL/GenBank/DDBJ whole genome shotgun (WGS) entry which is preliminary data.</text>
</comment>
<dbReference type="Proteomes" id="UP000307874">
    <property type="component" value="Unassembled WGS sequence"/>
</dbReference>
<keyword evidence="1" id="KW-0472">Membrane</keyword>
<accession>A0A5C4JTG5</accession>